<comment type="caution">
    <text evidence="2">The sequence shown here is derived from an EMBL/GenBank/DDBJ whole genome shotgun (WGS) entry which is preliminary data.</text>
</comment>
<sequence>MGSWGPLDHLEGVDGRGDGDGGEGEGGAEAGCCAGGRAGLGGGRGGRGVGGGRRRGGDGGLGRRRGRGRRGRVDRGGRGRGRRGRGDDRRGGRRRGGRGRWGRLGRRGGSAAGRLRRGGHCEEGEHGEHGEVRSGHRDGRRASRLPGVLVSVCARGERTCRGVGLIKVAAFARARRGWLCGGRCAGQRRCSCLCLRLPACLHDCLCGASHRRTSQPPFHYWEVFAVGITLRSRKL</sequence>
<dbReference type="Proteomes" id="UP000823388">
    <property type="component" value="Chromosome 7N"/>
</dbReference>
<feature type="compositionally biased region" description="Gly residues" evidence="1">
    <location>
        <begin position="24"/>
        <end position="51"/>
    </location>
</feature>
<gene>
    <name evidence="2" type="ORF">PVAP13_7NG184770</name>
</gene>
<feature type="compositionally biased region" description="Basic residues" evidence="1">
    <location>
        <begin position="91"/>
        <end position="106"/>
    </location>
</feature>
<dbReference type="AlphaFoldDB" id="A0A8T0Q086"/>
<protein>
    <submittedName>
        <fullName evidence="2">Uncharacterized protein</fullName>
    </submittedName>
</protein>
<feature type="compositionally biased region" description="Basic and acidic residues" evidence="1">
    <location>
        <begin position="119"/>
        <end position="140"/>
    </location>
</feature>
<organism evidence="2 3">
    <name type="scientific">Panicum virgatum</name>
    <name type="common">Blackwell switchgrass</name>
    <dbReference type="NCBI Taxonomy" id="38727"/>
    <lineage>
        <taxon>Eukaryota</taxon>
        <taxon>Viridiplantae</taxon>
        <taxon>Streptophyta</taxon>
        <taxon>Embryophyta</taxon>
        <taxon>Tracheophyta</taxon>
        <taxon>Spermatophyta</taxon>
        <taxon>Magnoliopsida</taxon>
        <taxon>Liliopsida</taxon>
        <taxon>Poales</taxon>
        <taxon>Poaceae</taxon>
        <taxon>PACMAD clade</taxon>
        <taxon>Panicoideae</taxon>
        <taxon>Panicodae</taxon>
        <taxon>Paniceae</taxon>
        <taxon>Panicinae</taxon>
        <taxon>Panicum</taxon>
        <taxon>Panicum sect. Hiantes</taxon>
    </lineage>
</organism>
<feature type="compositionally biased region" description="Basic and acidic residues" evidence="1">
    <location>
        <begin position="8"/>
        <end position="19"/>
    </location>
</feature>
<accession>A0A8T0Q086</accession>
<keyword evidence="3" id="KW-1185">Reference proteome</keyword>
<evidence type="ECO:0000256" key="1">
    <source>
        <dbReference type="SAM" id="MobiDB-lite"/>
    </source>
</evidence>
<name>A0A8T0Q086_PANVG</name>
<reference evidence="2" key="1">
    <citation type="submission" date="2020-05" db="EMBL/GenBank/DDBJ databases">
        <title>WGS assembly of Panicum virgatum.</title>
        <authorList>
            <person name="Lovell J.T."/>
            <person name="Jenkins J."/>
            <person name="Shu S."/>
            <person name="Juenger T.E."/>
            <person name="Schmutz J."/>
        </authorList>
    </citation>
    <scope>NUCLEOTIDE SEQUENCE</scope>
    <source>
        <strain evidence="2">AP13</strain>
    </source>
</reference>
<feature type="region of interest" description="Disordered" evidence="1">
    <location>
        <begin position="1"/>
        <end position="140"/>
    </location>
</feature>
<proteinExistence type="predicted"/>
<evidence type="ECO:0000313" key="2">
    <source>
        <dbReference type="EMBL" id="KAG2566578.1"/>
    </source>
</evidence>
<evidence type="ECO:0000313" key="3">
    <source>
        <dbReference type="Proteomes" id="UP000823388"/>
    </source>
</evidence>
<dbReference type="EMBL" id="CM029050">
    <property type="protein sequence ID" value="KAG2566578.1"/>
    <property type="molecule type" value="Genomic_DNA"/>
</dbReference>